<dbReference type="AlphaFoldDB" id="A0A127PDX9"/>
<name>A0A127PDX9_9BURK</name>
<evidence type="ECO:0000313" key="1">
    <source>
        <dbReference type="EMBL" id="AMO96022.1"/>
    </source>
</evidence>
<sequence length="42" mass="4691">MLLSECHQISRILLNIDMLASRTEAGTMGKLAAEKSDFFDAY</sequence>
<accession>A0A127PDX9</accession>
<evidence type="ECO:0000313" key="2">
    <source>
        <dbReference type="Proteomes" id="UP000072421"/>
    </source>
</evidence>
<dbReference type="PATRIC" id="fig|158899.10.peg.3368"/>
<gene>
    <name evidence="1" type="ORF">CFter6_3388</name>
</gene>
<protein>
    <submittedName>
        <fullName evidence="1">Uncharacterized protein</fullName>
    </submittedName>
</protein>
<proteinExistence type="predicted"/>
<reference evidence="1 2" key="1">
    <citation type="submission" date="2015-11" db="EMBL/GenBank/DDBJ databases">
        <title>Exploring the genomic traits of fungus-feeding bacterial genus Collimonas.</title>
        <authorList>
            <person name="Song C."/>
            <person name="Schmidt R."/>
            <person name="de Jager V."/>
            <person name="Krzyzanowska D."/>
            <person name="Jongedijk E."/>
            <person name="Cankar K."/>
            <person name="Beekwilder J."/>
            <person name="van Veen A."/>
            <person name="de Boer W."/>
            <person name="van Veen J.A."/>
            <person name="Garbeva P."/>
        </authorList>
    </citation>
    <scope>NUCLEOTIDE SEQUENCE [LARGE SCALE GENOMIC DNA]</scope>
    <source>
        <strain evidence="1 2">Ter6</strain>
    </source>
</reference>
<dbReference type="Proteomes" id="UP000072421">
    <property type="component" value="Chromosome"/>
</dbReference>
<organism evidence="1">
    <name type="scientific">Collimonas fungivorans</name>
    <dbReference type="NCBI Taxonomy" id="158899"/>
    <lineage>
        <taxon>Bacteria</taxon>
        <taxon>Pseudomonadati</taxon>
        <taxon>Pseudomonadota</taxon>
        <taxon>Betaproteobacteria</taxon>
        <taxon>Burkholderiales</taxon>
        <taxon>Oxalobacteraceae</taxon>
        <taxon>Collimonas</taxon>
    </lineage>
</organism>
<dbReference type="EMBL" id="CP013232">
    <property type="protein sequence ID" value="AMO96022.1"/>
    <property type="molecule type" value="Genomic_DNA"/>
</dbReference>